<protein>
    <submittedName>
        <fullName evidence="3">Nucleoporin NUP100/NSP100, putative (NUP100)</fullName>
    </submittedName>
</protein>
<feature type="compositionally biased region" description="Low complexity" evidence="1">
    <location>
        <begin position="232"/>
        <end position="244"/>
    </location>
</feature>
<feature type="compositionally biased region" description="Low complexity" evidence="1">
    <location>
        <begin position="553"/>
        <end position="562"/>
    </location>
</feature>
<gene>
    <name evidence="3" type="ORF">PMALA_007190</name>
</gene>
<feature type="compositionally biased region" description="Polar residues" evidence="1">
    <location>
        <begin position="173"/>
        <end position="231"/>
    </location>
</feature>
<feature type="region of interest" description="Disordered" evidence="1">
    <location>
        <begin position="362"/>
        <end position="381"/>
    </location>
</feature>
<dbReference type="InterPro" id="IPR025574">
    <property type="entry name" value="Nucleoporin_FG_rpt"/>
</dbReference>
<feature type="region of interest" description="Disordered" evidence="1">
    <location>
        <begin position="543"/>
        <end position="562"/>
    </location>
</feature>
<keyword evidence="2" id="KW-1133">Transmembrane helix</keyword>
<dbReference type="GO" id="GO:0005643">
    <property type="term" value="C:nuclear pore"/>
    <property type="evidence" value="ECO:0007669"/>
    <property type="project" value="UniProtKB-ARBA"/>
</dbReference>
<dbReference type="Proteomes" id="UP000078597">
    <property type="component" value="Unassembled WGS sequence"/>
</dbReference>
<proteinExistence type="predicted"/>
<accession>A0A1A8VXJ2</accession>
<sequence>MQNSSSNNLFGSFNNQGNNTNKGIFGNANVQSNLANTDHSSIFGASKTQQSNNALVNKNIFNMSGNSTGLGGSKSIYDNTSSHSNLGNKNIFGSSNVNSISSSQGNMGGNNLFMNSSNQNNLNMKNIFGGTSNINTQGSNLSNKSIFGGLQQNAQNTTSNNLFGNLSSSQTNSGSMFGNLSPGSQNKGNSLFGTSPSSNQTSATSNMFGNASTMNQNKSGGLFGNLQSSNQGTTSSSMFGGLSSSQGKTTAGGNLFGAMSAGVGTGGNTGTNNLFGNSSTVSQNKPGGIFGNLQSPTQSPAGGNIFGNSSTLNQNKGNSLFSAFSTTNQASSTSNMFGNASTMNQNKSGGLFGNLQSSNQGTTNSSMFGGLSSSQGKTTDGSNLFGGMSTSASTPSSNIFGSTSTMNQNKAGGVFGTLQSPTNQSTTSSSSMFGGLSSSQTQLTTGSSLFGGMNTNNTTSSNNIFGNAVGGNQSKTSSNLFGSLSTSTQPASTNLFGGTTSSSQGMTTSSVFSSSVASGATQNKFNNIFGQVSSPNQNTAIPGGTTGIGTSSGSGTTSTLGGVNTTTGTSNIFGNVSSAGSNINNIGDNKNILGTSSGFSVSPTTTSVNPSTIGGGIGLGSNLSTALSQSLNTNLSSVGNATNASGASMFGTLGGGLNATVGANMFDNGNLGTGLTVGTVSPSSTLFLGDKNISGMNMITQETLLVDGKIKDGDLLTQHMNIVKEDVGGRGNLDKLDEDLTIIKRKESIFDKAYDDDIGNEKEQGGVFYNHINLIINDNINDIQKTTFSLLNDYDSYMWDNFKSSIFKNFVDYIVNFKQKKNQKLIKSNVLDLDQHEFQILIWLYNVNSYKIDFIPFKSFYYLLLSDTNLNYSKMLIGNSDNNILFGNFVEINDHYYMNSQSHFFKTQINKHHHDSVLLSRDKNGLAKRNSLLDIDSIYKQNLKDILNSLLNMNLSIMKENFKKREKEEYYENNENSNNESNNNFGNNNINGVGSINSINNINNISGVNNIGNNKDKFICMSNYTYENLLLNYLFGTLQHLHDKFYKIEITNYVSKDLNQVDDYFVDAKSNAIFSYCYDNFYKNEMDKEYCTIHFFFYLTNIMFRCGNYIGLIQIIKNEEFVKNLCIDRYLYDFVILLIRILLLLYNKNNEISILENMNAEIDCCDILKKKINMSNLINFFHSIIYLCVSNIYAYDLLCILFSDIFYKKGNMYINRERKIEMKNIFHYTKKKKRRHVKNYEQDMEVDNSYMKRGRGSKTSEDYYSDDIVSNDNYSGNRNGSRGIRNYSNSNRNSSSNSNRNSSRIRNSSHNINNSNINNHSSINRNSSNNSILNRDVIYQSDSRNCQNDDSNYDKEDSSEYNSEEERETPKSKGKAFFFDMFTNILQKPKKPKEDPFGNIELNEEIDKINRDSMLISNIEILGITNRYAYNFEYCNIETSIWIELTLFVSKNFDLSGSKFQENFDIFDTNLSFYNYDDDNNAFLNDTKYRREKINNKIEKLFTCISSCIIHENKEYFSICSKLKVDDVINNFIVEDGKISEKVKGNISKVLNNNFLLYIKLFYYLLLVGNLYITVAFLSCISNNVQRILLVLTIFLHKNNIFENAQLNNIKTKTLSFLKFQNENTSILDNSHDINDDLQSRSDKMNLVLLSMNNHDIPFDYFLLQNNNINILLKITYLLNLKTNISIKLLKSIVQQNQDILLHENIIGQINNDGNIYYGKLHDFLFLFKNKIKIRKDVKCFFLMYYILYKKKSFHNNMLSKKKSEIDEEYHYKCRNFKFVQNKNINTLNRITIDNSIISVHASILYKISQFYAILAYFANQRKNYIISFICYYILKDEQSAINSLIRIYNDELIYYYHNSDKEYSYIRKCAFRFYHLAKNMWPSNIKLESVESKSYLVMSILLMKRKMYEEAYIIFSSTLIPDNMLEKLSTADYYNIDLSSNFLMTLRELCRKNYRINELVGPTTLHAVVKFLLPIKDKLDAQVIESINYLGTLSF</sequence>
<reference evidence="4" key="1">
    <citation type="submission" date="2016-05" db="EMBL/GenBank/DDBJ databases">
        <authorList>
            <person name="Naeem Raeece"/>
        </authorList>
    </citation>
    <scope>NUCLEOTIDE SEQUENCE [LARGE SCALE GENOMIC DNA]</scope>
</reference>
<dbReference type="VEuPathDB" id="PlasmoDB:PmUG01_07016600"/>
<evidence type="ECO:0000256" key="2">
    <source>
        <dbReference type="SAM" id="Phobius"/>
    </source>
</evidence>
<feature type="transmembrane region" description="Helical" evidence="2">
    <location>
        <begin position="1184"/>
        <end position="1207"/>
    </location>
</feature>
<dbReference type="Pfam" id="PF13634">
    <property type="entry name" value="Nucleoporin_FG"/>
    <property type="match status" value="3"/>
</dbReference>
<name>A0A1A8VXJ2_PLAMA</name>
<feature type="compositionally biased region" description="Polar residues" evidence="1">
    <location>
        <begin position="1340"/>
        <end position="1350"/>
    </location>
</feature>
<evidence type="ECO:0000313" key="4">
    <source>
        <dbReference type="Proteomes" id="UP000078597"/>
    </source>
</evidence>
<dbReference type="EMBL" id="FLQW01000381">
    <property type="protein sequence ID" value="SBS83569.1"/>
    <property type="molecule type" value="Genomic_DNA"/>
</dbReference>
<keyword evidence="2" id="KW-0472">Membrane</keyword>
<feature type="compositionally biased region" description="Low complexity" evidence="1">
    <location>
        <begin position="1270"/>
        <end position="1335"/>
    </location>
</feature>
<organism evidence="3 4">
    <name type="scientific">Plasmodium malariae</name>
    <dbReference type="NCBI Taxonomy" id="5858"/>
    <lineage>
        <taxon>Eukaryota</taxon>
        <taxon>Sar</taxon>
        <taxon>Alveolata</taxon>
        <taxon>Apicomplexa</taxon>
        <taxon>Aconoidasida</taxon>
        <taxon>Haemosporida</taxon>
        <taxon>Plasmodiidae</taxon>
        <taxon>Plasmodium</taxon>
        <taxon>Plasmodium (Plasmodium)</taxon>
    </lineage>
</organism>
<feature type="region of interest" description="Disordered" evidence="1">
    <location>
        <begin position="173"/>
        <end position="244"/>
    </location>
</feature>
<evidence type="ECO:0000256" key="1">
    <source>
        <dbReference type="SAM" id="MobiDB-lite"/>
    </source>
</evidence>
<evidence type="ECO:0000313" key="3">
    <source>
        <dbReference type="EMBL" id="SBS83569.1"/>
    </source>
</evidence>
<feature type="transmembrane region" description="Helical" evidence="2">
    <location>
        <begin position="1561"/>
        <end position="1579"/>
    </location>
</feature>
<feature type="region of interest" description="Disordered" evidence="1">
    <location>
        <begin position="1251"/>
        <end position="1372"/>
    </location>
</feature>
<keyword evidence="2" id="KW-0812">Transmembrane</keyword>